<dbReference type="EMBL" id="AFNU02000005">
    <property type="protein sequence ID" value="ERJ12120.1"/>
    <property type="molecule type" value="Genomic_DNA"/>
</dbReference>
<organism evidence="1 2">
    <name type="scientific">Haloplasma contractile SSD-17B</name>
    <dbReference type="NCBI Taxonomy" id="1033810"/>
    <lineage>
        <taxon>Bacteria</taxon>
        <taxon>Bacillati</taxon>
        <taxon>Mycoplasmatota</taxon>
        <taxon>Mollicutes</taxon>
        <taxon>Haloplasmatales</taxon>
        <taxon>Haloplasmataceae</taxon>
        <taxon>Haloplasma</taxon>
    </lineage>
</organism>
<dbReference type="AlphaFoldDB" id="U2FGY9"/>
<name>U2FGY9_9MOLU</name>
<proteinExistence type="predicted"/>
<reference evidence="1 2" key="1">
    <citation type="journal article" date="2011" name="J. Bacteriol.">
        <title>Genome sequence of Haloplasma contractile, an unusual contractile bacterium from a deep-sea anoxic brine lake.</title>
        <authorList>
            <person name="Antunes A."/>
            <person name="Alam I."/>
            <person name="El Dorry H."/>
            <person name="Siam R."/>
            <person name="Robertson A."/>
            <person name="Bajic V.B."/>
            <person name="Stingl U."/>
        </authorList>
    </citation>
    <scope>NUCLEOTIDE SEQUENCE [LARGE SCALE GENOMIC DNA]</scope>
    <source>
        <strain evidence="1 2">SSD-17B</strain>
    </source>
</reference>
<evidence type="ECO:0000313" key="1">
    <source>
        <dbReference type="EMBL" id="ERJ12120.1"/>
    </source>
</evidence>
<gene>
    <name evidence="1" type="ORF">HLPCO_001647</name>
</gene>
<reference evidence="1 2" key="2">
    <citation type="journal article" date="2013" name="PLoS ONE">
        <title>INDIGO - INtegrated Data Warehouse of MIcrobial GenOmes with Examples from the Red Sea Extremophiles.</title>
        <authorList>
            <person name="Alam I."/>
            <person name="Antunes A."/>
            <person name="Kamau A.A."/>
            <person name="Ba Alawi W."/>
            <person name="Kalkatawi M."/>
            <person name="Stingl U."/>
            <person name="Bajic V.B."/>
        </authorList>
    </citation>
    <scope>NUCLEOTIDE SEQUENCE [LARGE SCALE GENOMIC DNA]</scope>
    <source>
        <strain evidence="1 2">SSD-17B</strain>
    </source>
</reference>
<keyword evidence="2" id="KW-1185">Reference proteome</keyword>
<comment type="caution">
    <text evidence="1">The sequence shown here is derived from an EMBL/GenBank/DDBJ whole genome shotgun (WGS) entry which is preliminary data.</text>
</comment>
<protein>
    <submittedName>
        <fullName evidence="1">Uncharacterized protein</fullName>
    </submittedName>
</protein>
<sequence length="65" mass="7679">MDQNKKYRNYLKALKSKTSFTQHDYEIASELLQQTEDPSIHDEVESIMDKMNELVENSNSDRMPL</sequence>
<dbReference type="STRING" id="1033810.HLPCO_001647"/>
<dbReference type="Proteomes" id="UP000005707">
    <property type="component" value="Unassembled WGS sequence"/>
</dbReference>
<dbReference type="RefSeq" id="WP_008825119.1">
    <property type="nucleotide sequence ID" value="NZ_AFNU02000005.1"/>
</dbReference>
<evidence type="ECO:0000313" key="2">
    <source>
        <dbReference type="Proteomes" id="UP000005707"/>
    </source>
</evidence>
<accession>U2FGY9</accession>
<dbReference type="InParanoid" id="U2FGY9"/>